<reference evidence="1" key="1">
    <citation type="submission" date="2021-01" db="EMBL/GenBank/DDBJ databases">
        <title>A chromosome-scale assembly of European eel, Anguilla anguilla.</title>
        <authorList>
            <person name="Henkel C."/>
            <person name="Jong-Raadsen S.A."/>
            <person name="Dufour S."/>
            <person name="Weltzien F.-A."/>
            <person name="Palstra A.P."/>
            <person name="Pelster B."/>
            <person name="Spaink H.P."/>
            <person name="Van Den Thillart G.E."/>
            <person name="Jansen H."/>
            <person name="Zahm M."/>
            <person name="Klopp C."/>
            <person name="Cedric C."/>
            <person name="Louis A."/>
            <person name="Berthelot C."/>
            <person name="Parey E."/>
            <person name="Roest Crollius H."/>
            <person name="Montfort J."/>
            <person name="Robinson-Rechavi M."/>
            <person name="Bucao C."/>
            <person name="Bouchez O."/>
            <person name="Gislard M."/>
            <person name="Lluch J."/>
            <person name="Milhes M."/>
            <person name="Lampietro C."/>
            <person name="Lopez Roques C."/>
            <person name="Donnadieu C."/>
            <person name="Braasch I."/>
            <person name="Desvignes T."/>
            <person name="Postlethwait J."/>
            <person name="Bobe J."/>
            <person name="Guiguen Y."/>
            <person name="Dirks R."/>
        </authorList>
    </citation>
    <scope>NUCLEOTIDE SEQUENCE</scope>
    <source>
        <strain evidence="1">Tag_6206</strain>
        <tissue evidence="1">Liver</tissue>
    </source>
</reference>
<comment type="caution">
    <text evidence="1">The sequence shown here is derived from an EMBL/GenBank/DDBJ whole genome shotgun (WGS) entry which is preliminary data.</text>
</comment>
<dbReference type="Proteomes" id="UP001044222">
    <property type="component" value="Chromosome 8"/>
</dbReference>
<sequence>MATSFRSLAEVRCSGYWVLLSAAYFLRQSPPRTGEFTLSLTKMWGSSCSTPTVLRALLRTSIDAAMLGVRSTETFLPNLPRTSIVVHILARCCSSGVRLSPTSASIKLNFSCSKAILACSVSQFIFSKANSLSTLNFQLQKPVL</sequence>
<gene>
    <name evidence="1" type="ORF">ANANG_G00160760</name>
</gene>
<accession>A0A9D3M885</accession>
<organism evidence="1 2">
    <name type="scientific">Anguilla anguilla</name>
    <name type="common">European freshwater eel</name>
    <name type="synonym">Muraena anguilla</name>
    <dbReference type="NCBI Taxonomy" id="7936"/>
    <lineage>
        <taxon>Eukaryota</taxon>
        <taxon>Metazoa</taxon>
        <taxon>Chordata</taxon>
        <taxon>Craniata</taxon>
        <taxon>Vertebrata</taxon>
        <taxon>Euteleostomi</taxon>
        <taxon>Actinopterygii</taxon>
        <taxon>Neopterygii</taxon>
        <taxon>Teleostei</taxon>
        <taxon>Anguilliformes</taxon>
        <taxon>Anguillidae</taxon>
        <taxon>Anguilla</taxon>
    </lineage>
</organism>
<name>A0A9D3M885_ANGAN</name>
<proteinExistence type="predicted"/>
<evidence type="ECO:0000313" key="2">
    <source>
        <dbReference type="Proteomes" id="UP001044222"/>
    </source>
</evidence>
<dbReference type="AlphaFoldDB" id="A0A9D3M885"/>
<dbReference type="EMBL" id="JAFIRN010000008">
    <property type="protein sequence ID" value="KAG5844280.1"/>
    <property type="molecule type" value="Genomic_DNA"/>
</dbReference>
<evidence type="ECO:0000313" key="1">
    <source>
        <dbReference type="EMBL" id="KAG5844280.1"/>
    </source>
</evidence>
<keyword evidence="2" id="KW-1185">Reference proteome</keyword>
<protein>
    <submittedName>
        <fullName evidence="1">Uncharacterized protein</fullName>
    </submittedName>
</protein>